<dbReference type="InterPro" id="IPR000210">
    <property type="entry name" value="BTB/POZ_dom"/>
</dbReference>
<keyword evidence="2" id="KW-0539">Nucleus</keyword>
<feature type="region of interest" description="Disordered" evidence="3">
    <location>
        <begin position="288"/>
        <end position="314"/>
    </location>
</feature>
<dbReference type="Gene3D" id="3.30.710.10">
    <property type="entry name" value="Potassium Channel Kv1.1, Chain A"/>
    <property type="match status" value="1"/>
</dbReference>
<dbReference type="Proteomes" id="UP000000311">
    <property type="component" value="Unassembled WGS sequence"/>
</dbReference>
<dbReference type="OMA" id="KKLCIMD"/>
<keyword evidence="6" id="KW-1185">Reference proteome</keyword>
<dbReference type="KEGG" id="cfo:105259218"/>
<feature type="domain" description="BTB" evidence="4">
    <location>
        <begin position="32"/>
        <end position="98"/>
    </location>
</feature>
<dbReference type="SMART" id="SM00225">
    <property type="entry name" value="BTB"/>
    <property type="match status" value="1"/>
</dbReference>
<evidence type="ECO:0000256" key="2">
    <source>
        <dbReference type="ARBA" id="ARBA00023242"/>
    </source>
</evidence>
<dbReference type="InterPro" id="IPR051095">
    <property type="entry name" value="Dros_DevTransReg"/>
</dbReference>
<dbReference type="STRING" id="104421.E2A1D2"/>
<dbReference type="EMBL" id="GL435760">
    <property type="protein sequence ID" value="EFN72758.1"/>
    <property type="molecule type" value="Genomic_DNA"/>
</dbReference>
<evidence type="ECO:0000256" key="3">
    <source>
        <dbReference type="SAM" id="MobiDB-lite"/>
    </source>
</evidence>
<dbReference type="GO" id="GO:0005634">
    <property type="term" value="C:nucleus"/>
    <property type="evidence" value="ECO:0007669"/>
    <property type="project" value="UniProtKB-SubCell"/>
</dbReference>
<dbReference type="PROSITE" id="PS50097">
    <property type="entry name" value="BTB"/>
    <property type="match status" value="1"/>
</dbReference>
<feature type="region of interest" description="Disordered" evidence="3">
    <location>
        <begin position="151"/>
        <end position="175"/>
    </location>
</feature>
<evidence type="ECO:0000313" key="5">
    <source>
        <dbReference type="EMBL" id="EFN72758.1"/>
    </source>
</evidence>
<feature type="compositionally biased region" description="Basic and acidic residues" evidence="3">
    <location>
        <begin position="295"/>
        <end position="314"/>
    </location>
</feature>
<evidence type="ECO:0000259" key="4">
    <source>
        <dbReference type="PROSITE" id="PS50097"/>
    </source>
</evidence>
<dbReference type="GO" id="GO:0006357">
    <property type="term" value="P:regulation of transcription by RNA polymerase II"/>
    <property type="evidence" value="ECO:0007669"/>
    <property type="project" value="TreeGrafter"/>
</dbReference>
<dbReference type="PANTHER" id="PTHR23110">
    <property type="entry name" value="BTB DOMAIN TRANSCRIPTION FACTOR"/>
    <property type="match status" value="1"/>
</dbReference>
<feature type="compositionally biased region" description="Polar residues" evidence="3">
    <location>
        <begin position="156"/>
        <end position="175"/>
    </location>
</feature>
<dbReference type="InterPro" id="IPR011333">
    <property type="entry name" value="SKP1/BTB/POZ_sf"/>
</dbReference>
<dbReference type="SUPFAM" id="SSF54695">
    <property type="entry name" value="POZ domain"/>
    <property type="match status" value="1"/>
</dbReference>
<proteinExistence type="predicted"/>
<dbReference type="AlphaFoldDB" id="E2A1D2"/>
<evidence type="ECO:0000313" key="6">
    <source>
        <dbReference type="Proteomes" id="UP000000311"/>
    </source>
</evidence>
<comment type="subcellular location">
    <subcellularLocation>
        <location evidence="1">Nucleus</location>
    </subcellularLocation>
</comment>
<gene>
    <name evidence="5" type="ORF">EAG_06118</name>
</gene>
<organism evidence="6">
    <name type="scientific">Camponotus floridanus</name>
    <name type="common">Florida carpenter ant</name>
    <dbReference type="NCBI Taxonomy" id="104421"/>
    <lineage>
        <taxon>Eukaryota</taxon>
        <taxon>Metazoa</taxon>
        <taxon>Ecdysozoa</taxon>
        <taxon>Arthropoda</taxon>
        <taxon>Hexapoda</taxon>
        <taxon>Insecta</taxon>
        <taxon>Pterygota</taxon>
        <taxon>Neoptera</taxon>
        <taxon>Endopterygota</taxon>
        <taxon>Hymenoptera</taxon>
        <taxon>Apocrita</taxon>
        <taxon>Aculeata</taxon>
        <taxon>Formicoidea</taxon>
        <taxon>Formicidae</taxon>
        <taxon>Formicinae</taxon>
        <taxon>Camponotus</taxon>
    </lineage>
</organism>
<dbReference type="OrthoDB" id="2017782at2759"/>
<dbReference type="CDD" id="cd18315">
    <property type="entry name" value="BTB_POZ_BAB-like"/>
    <property type="match status" value="1"/>
</dbReference>
<evidence type="ECO:0000256" key="1">
    <source>
        <dbReference type="ARBA" id="ARBA00004123"/>
    </source>
</evidence>
<feature type="region of interest" description="Disordered" evidence="3">
    <location>
        <begin position="335"/>
        <end position="360"/>
    </location>
</feature>
<protein>
    <submittedName>
        <fullName evidence="5">Protein bric-a-brac 2</fullName>
    </submittedName>
</protein>
<sequence length="385" mass="43797">MKEDSVLSFKWQSFPSHMVVSLDTCYEKQQFVDLSLVCKDNTILKCHKMVLANSSSFFHRLIMANDHPHPMIVLHDVEADDLKTLVNFMYCGEIQVVQSEVRRLLKLAETLEVTGLRHIPLSVLSGEDANNTVKEHCDIWKKTATVSRLKLEETRSSPSKNNSSEQDINTKTQSKVPVQPKLIPKINPHKTAIKVPHDTTKKKEEISINELYQRLENSNSGISIIDINDMPSTSKGLPNIPTLQKRKEPSDSVINWPHVLSTIDKSLPFKKLRCIMDEIEITATGKSPVPVVDSKQNDPLDRRKIKKSSNEDHSMNTIYIKDEIDISSDMEEDVDMDPLEVDDNDNENSENSKTPTQQFFPQILYYTLKAPPPYPEYSARKGPNS</sequence>
<accession>E2A1D2</accession>
<name>E2A1D2_CAMFO</name>
<reference evidence="5 6" key="1">
    <citation type="journal article" date="2010" name="Science">
        <title>Genomic comparison of the ants Camponotus floridanus and Harpegnathos saltator.</title>
        <authorList>
            <person name="Bonasio R."/>
            <person name="Zhang G."/>
            <person name="Ye C."/>
            <person name="Mutti N.S."/>
            <person name="Fang X."/>
            <person name="Qin N."/>
            <person name="Donahue G."/>
            <person name="Yang P."/>
            <person name="Li Q."/>
            <person name="Li C."/>
            <person name="Zhang P."/>
            <person name="Huang Z."/>
            <person name="Berger S.L."/>
            <person name="Reinberg D."/>
            <person name="Wang J."/>
            <person name="Liebig J."/>
        </authorList>
    </citation>
    <scope>NUCLEOTIDE SEQUENCE [LARGE SCALE GENOMIC DNA]</scope>
    <source>
        <strain evidence="6">C129</strain>
    </source>
</reference>
<dbReference type="Pfam" id="PF00651">
    <property type="entry name" value="BTB"/>
    <property type="match status" value="1"/>
</dbReference>
<dbReference type="InParanoid" id="E2A1D2"/>
<feature type="compositionally biased region" description="Acidic residues" evidence="3">
    <location>
        <begin position="335"/>
        <end position="348"/>
    </location>
</feature>
<dbReference type="PANTHER" id="PTHR23110:SF109">
    <property type="entry name" value="FI07618P-RELATED"/>
    <property type="match status" value="1"/>
</dbReference>